<evidence type="ECO:0000256" key="8">
    <source>
        <dbReference type="SAM" id="MobiDB-lite"/>
    </source>
</evidence>
<reference evidence="9" key="1">
    <citation type="submission" date="2025-08" db="UniProtKB">
        <authorList>
            <consortium name="Ensembl"/>
        </authorList>
    </citation>
    <scope>IDENTIFICATION</scope>
</reference>
<dbReference type="Ensembl" id="ENSDLAT00005005282.2">
    <property type="protein sequence ID" value="ENSDLAP00005005123.2"/>
    <property type="gene ID" value="ENSDLAG00005002239.2"/>
</dbReference>
<organism evidence="9 10">
    <name type="scientific">Dicentrarchus labrax</name>
    <name type="common">European seabass</name>
    <name type="synonym">Morone labrax</name>
    <dbReference type="NCBI Taxonomy" id="13489"/>
    <lineage>
        <taxon>Eukaryota</taxon>
        <taxon>Metazoa</taxon>
        <taxon>Chordata</taxon>
        <taxon>Craniata</taxon>
        <taxon>Vertebrata</taxon>
        <taxon>Euteleostomi</taxon>
        <taxon>Actinopterygii</taxon>
        <taxon>Neopterygii</taxon>
        <taxon>Teleostei</taxon>
        <taxon>Neoteleostei</taxon>
        <taxon>Acanthomorphata</taxon>
        <taxon>Eupercaria</taxon>
        <taxon>Moronidae</taxon>
        <taxon>Dicentrarchus</taxon>
    </lineage>
</organism>
<feature type="compositionally biased region" description="Basic and acidic residues" evidence="8">
    <location>
        <begin position="42"/>
        <end position="52"/>
    </location>
</feature>
<dbReference type="GO" id="GO:0008017">
    <property type="term" value="F:microtubule binding"/>
    <property type="evidence" value="ECO:0007669"/>
    <property type="project" value="InterPro"/>
</dbReference>
<keyword evidence="4 7" id="KW-0493">Microtubule</keyword>
<evidence type="ECO:0000313" key="9">
    <source>
        <dbReference type="Ensembl" id="ENSDLAP00005005123.2"/>
    </source>
</evidence>
<dbReference type="Proteomes" id="UP000694389">
    <property type="component" value="Unassembled WGS sequence"/>
</dbReference>
<protein>
    <recommendedName>
        <fullName evidence="7">Microtubule-associated protein</fullName>
    </recommendedName>
</protein>
<feature type="compositionally biased region" description="Polar residues" evidence="8">
    <location>
        <begin position="173"/>
        <end position="201"/>
    </location>
</feature>
<dbReference type="InterPro" id="IPR001084">
    <property type="entry name" value="MAP_tubulin-bd_rpt"/>
</dbReference>
<evidence type="ECO:0000256" key="1">
    <source>
        <dbReference type="ARBA" id="ARBA00004245"/>
    </source>
</evidence>
<dbReference type="GO" id="GO:0031175">
    <property type="term" value="P:neuron projection development"/>
    <property type="evidence" value="ECO:0007669"/>
    <property type="project" value="TreeGrafter"/>
</dbReference>
<dbReference type="PROSITE" id="PS51491">
    <property type="entry name" value="TAU_MAP_2"/>
    <property type="match status" value="5"/>
</dbReference>
<dbReference type="PANTHER" id="PTHR11501">
    <property type="entry name" value="MICROTUBULE-ASSOCIATED PROTEIN"/>
    <property type="match status" value="1"/>
</dbReference>
<feature type="compositionally biased region" description="Low complexity" evidence="8">
    <location>
        <begin position="203"/>
        <end position="229"/>
    </location>
</feature>
<feature type="region of interest" description="Disordered" evidence="8">
    <location>
        <begin position="387"/>
        <end position="451"/>
    </location>
</feature>
<evidence type="ECO:0000256" key="2">
    <source>
        <dbReference type="ARBA" id="ARBA00022490"/>
    </source>
</evidence>
<keyword evidence="10" id="KW-1185">Reference proteome</keyword>
<reference evidence="9" key="2">
    <citation type="submission" date="2025-09" db="UniProtKB">
        <authorList>
            <consortium name="Ensembl"/>
        </authorList>
    </citation>
    <scope>IDENTIFICATION</scope>
</reference>
<evidence type="ECO:0000256" key="3">
    <source>
        <dbReference type="ARBA" id="ARBA00022553"/>
    </source>
</evidence>
<dbReference type="GO" id="GO:0000226">
    <property type="term" value="P:microtubule cytoskeleton organization"/>
    <property type="evidence" value="ECO:0007669"/>
    <property type="project" value="TreeGrafter"/>
</dbReference>
<dbReference type="GO" id="GO:0043005">
    <property type="term" value="C:neuron projection"/>
    <property type="evidence" value="ECO:0007669"/>
    <property type="project" value="TreeGrafter"/>
</dbReference>
<feature type="compositionally biased region" description="Pro residues" evidence="8">
    <location>
        <begin position="417"/>
        <end position="427"/>
    </location>
</feature>
<feature type="compositionally biased region" description="Polar residues" evidence="8">
    <location>
        <begin position="120"/>
        <end position="165"/>
    </location>
</feature>
<keyword evidence="3" id="KW-0597">Phosphoprotein</keyword>
<keyword evidence="2 7" id="KW-0963">Cytoplasm</keyword>
<feature type="region of interest" description="Disordered" evidence="8">
    <location>
        <begin position="33"/>
        <end position="274"/>
    </location>
</feature>
<sequence>MDYMNNASNSYSSGETMSSSLANMTINDQHHQENGVQMGHRSPGDAKMKENEAALGENGMKSVSELSEPESRHCEAETCAEKGGVEAQPSGIVSASRDGEGQLAGGAASTAQAKMDNGSADKTQTATKPTSSLKRPSIVTKGNKTHASSRNGHSSIPIKTSSTGPRQPGSLGAKSQTPGVKTSARTAAQPDAQSGQSSPGTPKSPSSQALSAKAAAEANKVKKVAVVRSTPKSPGSLKSRPPAPLAAAAPMPDLKNVKSKIGSTDNMKHQPGGGKVQILDKKLDLANVQSRCGSKDNLKHTPGGGKVQILEKKLDLSNVQSRCGSKDNIKHVPGGGNVQILHKKIDLSNVTSKCGSKDNIRHKPGGGNIEIKNEKLEFKVQSKIGSLDNIGHVPGGGQRKREKGKEGEGSTSDSPSIPSPAVTPPQSPQTVPSAPATPILTNPLIKIEDSY</sequence>
<evidence type="ECO:0000256" key="7">
    <source>
        <dbReference type="RuleBase" id="RU000686"/>
    </source>
</evidence>
<dbReference type="GeneTree" id="ENSGT00940000155494"/>
<evidence type="ECO:0000256" key="4">
    <source>
        <dbReference type="ARBA" id="ARBA00022701"/>
    </source>
</evidence>
<dbReference type="InterPro" id="IPR027324">
    <property type="entry name" value="MAP2/MAP4/Tau"/>
</dbReference>
<proteinExistence type="predicted"/>
<evidence type="ECO:0000256" key="6">
    <source>
        <dbReference type="ARBA" id="ARBA00023212"/>
    </source>
</evidence>
<dbReference type="Pfam" id="PF00418">
    <property type="entry name" value="Tubulin-binding"/>
    <property type="match status" value="5"/>
</dbReference>
<dbReference type="PROSITE" id="PS00229">
    <property type="entry name" value="TAU_MAP_1"/>
    <property type="match status" value="3"/>
</dbReference>
<keyword evidence="6 7" id="KW-0206">Cytoskeleton</keyword>
<keyword evidence="5" id="KW-0677">Repeat</keyword>
<dbReference type="PANTHER" id="PTHR11501:SF18">
    <property type="entry name" value="MICROTUBULE-ASSOCIATED PROTEIN"/>
    <property type="match status" value="1"/>
</dbReference>
<evidence type="ECO:0000256" key="5">
    <source>
        <dbReference type="ARBA" id="ARBA00022737"/>
    </source>
</evidence>
<comment type="subcellular location">
    <subcellularLocation>
        <location evidence="1 7">Cytoplasm</location>
        <location evidence="1 7">Cytoskeleton</location>
    </subcellularLocation>
</comment>
<dbReference type="GO" id="GO:0005874">
    <property type="term" value="C:microtubule"/>
    <property type="evidence" value="ECO:0007669"/>
    <property type="project" value="UniProtKB-KW"/>
</dbReference>
<evidence type="ECO:0000313" key="10">
    <source>
        <dbReference type="Proteomes" id="UP000694389"/>
    </source>
</evidence>
<dbReference type="AlphaFoldDB" id="A0A8C4DJT1"/>
<name>A0A8C4DJT1_DICLA</name>
<accession>A0A8C4DJT1</accession>
<feature type="compositionally biased region" description="Basic and acidic residues" evidence="8">
    <location>
        <begin position="69"/>
        <end position="84"/>
    </location>
</feature>